<proteinExistence type="inferred from homology"/>
<accession>Q0ZSK6</accession>
<gene>
    <name evidence="14" type="primary">ATP8</name>
</gene>
<comment type="similarity">
    <text evidence="2 12">Belongs to the ATPase protein 8 family.</text>
</comment>
<feature type="compositionally biased region" description="Low complexity" evidence="13">
    <location>
        <begin position="10"/>
        <end position="20"/>
    </location>
</feature>
<evidence type="ECO:0000256" key="6">
    <source>
        <dbReference type="ARBA" id="ARBA00022781"/>
    </source>
</evidence>
<evidence type="ECO:0000256" key="4">
    <source>
        <dbReference type="ARBA" id="ARBA00022547"/>
    </source>
</evidence>
<evidence type="ECO:0000256" key="12">
    <source>
        <dbReference type="RuleBase" id="RU003661"/>
    </source>
</evidence>
<dbReference type="GO" id="GO:0015986">
    <property type="term" value="P:proton motive force-driven ATP synthesis"/>
    <property type="evidence" value="ECO:0007669"/>
    <property type="project" value="InterPro"/>
</dbReference>
<evidence type="ECO:0000256" key="9">
    <source>
        <dbReference type="ARBA" id="ARBA00023128"/>
    </source>
</evidence>
<evidence type="ECO:0000256" key="11">
    <source>
        <dbReference type="ARBA" id="ARBA00023310"/>
    </source>
</evidence>
<evidence type="ECO:0000256" key="10">
    <source>
        <dbReference type="ARBA" id="ARBA00023136"/>
    </source>
</evidence>
<keyword evidence="11" id="KW-0066">ATP synthesis</keyword>
<keyword evidence="6 12" id="KW-0375">Hydrogen ion transport</keyword>
<dbReference type="GO" id="GO:0045259">
    <property type="term" value="C:proton-transporting ATP synthase complex"/>
    <property type="evidence" value="ECO:0007669"/>
    <property type="project" value="UniProtKB-KW"/>
</dbReference>
<keyword evidence="7" id="KW-1133">Transmembrane helix</keyword>
<dbReference type="AlphaFoldDB" id="Q0ZSK6"/>
<feature type="region of interest" description="Disordered" evidence="13">
    <location>
        <begin position="9"/>
        <end position="33"/>
    </location>
</feature>
<dbReference type="GO" id="GO:0031966">
    <property type="term" value="C:mitochondrial membrane"/>
    <property type="evidence" value="ECO:0007669"/>
    <property type="project" value="UniProtKB-SubCell"/>
</dbReference>
<evidence type="ECO:0000313" key="14">
    <source>
        <dbReference type="EMBL" id="ABA19310.1"/>
    </source>
</evidence>
<keyword evidence="3 12" id="KW-0813">Transport</keyword>
<dbReference type="GO" id="GO:0015078">
    <property type="term" value="F:proton transmembrane transporter activity"/>
    <property type="evidence" value="ECO:0007669"/>
    <property type="project" value="InterPro"/>
</dbReference>
<dbReference type="InterPro" id="IPR001421">
    <property type="entry name" value="ATP8_metazoa"/>
</dbReference>
<evidence type="ECO:0000256" key="8">
    <source>
        <dbReference type="ARBA" id="ARBA00023065"/>
    </source>
</evidence>
<keyword evidence="9 12" id="KW-0496">Mitochondrion</keyword>
<feature type="non-terminal residue" evidence="14">
    <location>
        <position position="1"/>
    </location>
</feature>
<keyword evidence="8 12" id="KW-0406">Ion transport</keyword>
<name>Q0ZSK6_9PSIT</name>
<comment type="subcellular location">
    <subcellularLocation>
        <location evidence="1 12">Mitochondrion membrane</location>
        <topology evidence="1 12">Single-pass membrane protein</topology>
    </subcellularLocation>
</comment>
<keyword evidence="10" id="KW-0472">Membrane</keyword>
<evidence type="ECO:0000256" key="7">
    <source>
        <dbReference type="ARBA" id="ARBA00022989"/>
    </source>
</evidence>
<evidence type="ECO:0000256" key="2">
    <source>
        <dbReference type="ARBA" id="ARBA00008892"/>
    </source>
</evidence>
<keyword evidence="4 12" id="KW-0138">CF(0)</keyword>
<evidence type="ECO:0000256" key="1">
    <source>
        <dbReference type="ARBA" id="ARBA00004304"/>
    </source>
</evidence>
<dbReference type="EMBL" id="DQ143261">
    <property type="protein sequence ID" value="ABA19310.1"/>
    <property type="molecule type" value="Genomic_DNA"/>
</dbReference>
<reference evidence="14" key="1">
    <citation type="journal article" date="2006" name="Syst. Biol.">
        <title>Phylogenetic relationships and historical biogeography of Neotropical parrots (Psittaciformes: Psittacidae: Arini) inferred from mitochondrial and nuclear DNA sequences.</title>
        <authorList>
            <person name="Tavares E.S."/>
            <person name="Baker A.J."/>
            <person name="Pereira S.L."/>
            <person name="Miyaki C.Y."/>
        </authorList>
    </citation>
    <scope>NUCLEOTIDE SEQUENCE</scope>
</reference>
<evidence type="ECO:0000256" key="13">
    <source>
        <dbReference type="SAM" id="MobiDB-lite"/>
    </source>
</evidence>
<evidence type="ECO:0000256" key="5">
    <source>
        <dbReference type="ARBA" id="ARBA00022692"/>
    </source>
</evidence>
<organism evidence="14">
    <name type="scientific">Alipiopsitta xanthops</name>
    <name type="common">yellow-faced parrot</name>
    <dbReference type="NCBI Taxonomy" id="1548930"/>
    <lineage>
        <taxon>Eukaryota</taxon>
        <taxon>Metazoa</taxon>
        <taxon>Chordata</taxon>
        <taxon>Craniata</taxon>
        <taxon>Vertebrata</taxon>
        <taxon>Euteleostomi</taxon>
        <taxon>Archelosauria</taxon>
        <taxon>Archosauria</taxon>
        <taxon>Dinosauria</taxon>
        <taxon>Saurischia</taxon>
        <taxon>Theropoda</taxon>
        <taxon>Coelurosauria</taxon>
        <taxon>Aves</taxon>
        <taxon>Neognathae</taxon>
        <taxon>Neoaves</taxon>
        <taxon>Telluraves</taxon>
        <taxon>Australaves</taxon>
        <taxon>Psittaciformes</taxon>
        <taxon>Psittacidae</taxon>
        <taxon>Alipiopsitta</taxon>
    </lineage>
</organism>
<protein>
    <recommendedName>
        <fullName evidence="12">ATP synthase complex subunit 8</fullName>
    </recommendedName>
</protein>
<sequence>ILQPKVLSFTTTNTPVNKTPTTKKQHPWTWPWS</sequence>
<evidence type="ECO:0000256" key="3">
    <source>
        <dbReference type="ARBA" id="ARBA00022448"/>
    </source>
</evidence>
<geneLocation type="mitochondrion" evidence="14"/>
<dbReference type="Pfam" id="PF00895">
    <property type="entry name" value="ATP-synt_8"/>
    <property type="match status" value="1"/>
</dbReference>
<keyword evidence="5 12" id="KW-0812">Transmembrane</keyword>